<dbReference type="Pfam" id="PF10116">
    <property type="entry name" value="Host_attach"/>
    <property type="match status" value="1"/>
</dbReference>
<organism evidence="1 2">
    <name type="scientific">Hydrogenophaga aromaticivorans</name>
    <dbReference type="NCBI Taxonomy" id="2610898"/>
    <lineage>
        <taxon>Bacteria</taxon>
        <taxon>Pseudomonadati</taxon>
        <taxon>Pseudomonadota</taxon>
        <taxon>Betaproteobacteria</taxon>
        <taxon>Burkholderiales</taxon>
        <taxon>Comamonadaceae</taxon>
        <taxon>Hydrogenophaga</taxon>
    </lineage>
</organism>
<protein>
    <submittedName>
        <fullName evidence="1">Host attachment protein</fullName>
    </submittedName>
</protein>
<keyword evidence="2" id="KW-1185">Reference proteome</keyword>
<reference evidence="1 2" key="1">
    <citation type="submission" date="2019-09" db="EMBL/GenBank/DDBJ databases">
        <title>Hydrogenophaga aromatica sp. nov., isolated from a para-xylene-degrading enrichment culture.</title>
        <authorList>
            <person name="Tancsics A."/>
            <person name="Banerjee S."/>
        </authorList>
    </citation>
    <scope>NUCLEOTIDE SEQUENCE [LARGE SCALE GENOMIC DNA]</scope>
    <source>
        <strain evidence="1 2">D2P1</strain>
    </source>
</reference>
<comment type="caution">
    <text evidence="1">The sequence shown here is derived from an EMBL/GenBank/DDBJ whole genome shotgun (WGS) entry which is preliminary data.</text>
</comment>
<dbReference type="EMBL" id="VYGV01000016">
    <property type="protein sequence ID" value="NWF47037.1"/>
    <property type="molecule type" value="Genomic_DNA"/>
</dbReference>
<accession>A0A7Y8KYV5</accession>
<dbReference type="RefSeq" id="WP_177136941.1">
    <property type="nucleotide sequence ID" value="NZ_VYGV01000016.1"/>
</dbReference>
<evidence type="ECO:0000313" key="2">
    <source>
        <dbReference type="Proteomes" id="UP000545507"/>
    </source>
</evidence>
<evidence type="ECO:0000313" key="1">
    <source>
        <dbReference type="EMBL" id="NWF47037.1"/>
    </source>
</evidence>
<gene>
    <name evidence="1" type="ORF">F3K02_17515</name>
</gene>
<dbReference type="InterPro" id="IPR019291">
    <property type="entry name" value="Host_attachment_protein"/>
</dbReference>
<name>A0A7Y8KYV5_9BURK</name>
<sequence>MGYGFFGTRFCDLELKAAIMKKHWILVANGSMARFFSRASVGDPLLAVETFDFPAGRLKDNELERERQGHGSNDNSSAVVHFEPHTSTHKKVLHHFAIELAKRLEEGAVDGEYETFWLIAPGPLLSETKACLNRGVAYRLQWSHDADFTGLDVGTLESRLRELHRSAR</sequence>
<dbReference type="Proteomes" id="UP000545507">
    <property type="component" value="Unassembled WGS sequence"/>
</dbReference>
<dbReference type="AlphaFoldDB" id="A0A7Y8KYV5"/>
<proteinExistence type="predicted"/>